<dbReference type="AlphaFoldDB" id="V8NXZ6"/>
<accession>V8NXZ6</accession>
<evidence type="ECO:0000256" key="1">
    <source>
        <dbReference type="SAM" id="Phobius"/>
    </source>
</evidence>
<feature type="transmembrane region" description="Helical" evidence="1">
    <location>
        <begin position="275"/>
        <end position="301"/>
    </location>
</feature>
<proteinExistence type="predicted"/>
<protein>
    <submittedName>
        <fullName evidence="2">Uncharacterized protein</fullName>
    </submittedName>
</protein>
<name>V8NXZ6_OPHHA</name>
<keyword evidence="1" id="KW-0472">Membrane</keyword>
<keyword evidence="1" id="KW-1133">Transmembrane helix</keyword>
<organism evidence="2 3">
    <name type="scientific">Ophiophagus hannah</name>
    <name type="common">King cobra</name>
    <name type="synonym">Naja hannah</name>
    <dbReference type="NCBI Taxonomy" id="8665"/>
    <lineage>
        <taxon>Eukaryota</taxon>
        <taxon>Metazoa</taxon>
        <taxon>Chordata</taxon>
        <taxon>Craniata</taxon>
        <taxon>Vertebrata</taxon>
        <taxon>Euteleostomi</taxon>
        <taxon>Lepidosauria</taxon>
        <taxon>Squamata</taxon>
        <taxon>Bifurcata</taxon>
        <taxon>Unidentata</taxon>
        <taxon>Episquamata</taxon>
        <taxon>Toxicofera</taxon>
        <taxon>Serpentes</taxon>
        <taxon>Colubroidea</taxon>
        <taxon>Elapidae</taxon>
        <taxon>Elapinae</taxon>
        <taxon>Ophiophagus</taxon>
    </lineage>
</organism>
<evidence type="ECO:0000313" key="2">
    <source>
        <dbReference type="EMBL" id="ETE66442.1"/>
    </source>
</evidence>
<feature type="non-terminal residue" evidence="2">
    <location>
        <position position="1"/>
    </location>
</feature>
<dbReference type="EMBL" id="AZIM01001559">
    <property type="protein sequence ID" value="ETE66442.1"/>
    <property type="molecule type" value="Genomic_DNA"/>
</dbReference>
<reference evidence="2 3" key="1">
    <citation type="journal article" date="2013" name="Proc. Natl. Acad. Sci. U.S.A.">
        <title>The king cobra genome reveals dynamic gene evolution and adaptation in the snake venom system.</title>
        <authorList>
            <person name="Vonk F.J."/>
            <person name="Casewell N.R."/>
            <person name="Henkel C.V."/>
            <person name="Heimberg A.M."/>
            <person name="Jansen H.J."/>
            <person name="McCleary R.J."/>
            <person name="Kerkkamp H.M."/>
            <person name="Vos R.A."/>
            <person name="Guerreiro I."/>
            <person name="Calvete J.J."/>
            <person name="Wuster W."/>
            <person name="Woods A.E."/>
            <person name="Logan J.M."/>
            <person name="Harrison R.A."/>
            <person name="Castoe T.A."/>
            <person name="de Koning A.P."/>
            <person name="Pollock D.D."/>
            <person name="Yandell M."/>
            <person name="Calderon D."/>
            <person name="Renjifo C."/>
            <person name="Currier R.B."/>
            <person name="Salgado D."/>
            <person name="Pla D."/>
            <person name="Sanz L."/>
            <person name="Hyder A.S."/>
            <person name="Ribeiro J.M."/>
            <person name="Arntzen J.W."/>
            <person name="van den Thillart G.E."/>
            <person name="Boetzer M."/>
            <person name="Pirovano W."/>
            <person name="Dirks R.P."/>
            <person name="Spaink H.P."/>
            <person name="Duboule D."/>
            <person name="McGlinn E."/>
            <person name="Kini R.M."/>
            <person name="Richardson M.K."/>
        </authorList>
    </citation>
    <scope>NUCLEOTIDE SEQUENCE</scope>
    <source>
        <tissue evidence="2">Blood</tissue>
    </source>
</reference>
<keyword evidence="3" id="KW-1185">Reference proteome</keyword>
<comment type="caution">
    <text evidence="2">The sequence shown here is derived from an EMBL/GenBank/DDBJ whole genome shotgun (WGS) entry which is preliminary data.</text>
</comment>
<gene>
    <name evidence="2" type="ORF">L345_07786</name>
</gene>
<keyword evidence="1" id="KW-0812">Transmembrane</keyword>
<evidence type="ECO:0000313" key="3">
    <source>
        <dbReference type="Proteomes" id="UP000018936"/>
    </source>
</evidence>
<sequence>MYRSKAGQGFHSNPSVLEVLKKLGWCVPSIGCRPSVGIYGYSCFAAMTPPLLYGIASLPLWDVHAIVASGCLVFEVMILARLPKASTERGLFEKTVEALLEKKPLIFPRSLPGEYLFEITLSMTGDFSSSLVTPTSHEGSQGSDQGVDCFVNHFESVIDLAVHECDQYKNMNLCQSAMPSLKECSLVSAGASYTLSAMYPGLGESYVVSPKFFLFSMYLGVGETNISNDYPFRSKKGVEGKRQEGIFLLLALMITCFGITSEINTEEKYLTPFFGFYVGCVACLLAFLLGIVSLMHPVGLFENSKQQKPKRRLMIPEDYVDYYMHSSL</sequence>
<dbReference type="Proteomes" id="UP000018936">
    <property type="component" value="Unassembled WGS sequence"/>
</dbReference>
<feature type="transmembrane region" description="Helical" evidence="1">
    <location>
        <begin position="245"/>
        <end position="263"/>
    </location>
</feature>